<comment type="caution">
    <text evidence="3">The sequence shown here is derived from an EMBL/GenBank/DDBJ whole genome shotgun (WGS) entry which is preliminary data.</text>
</comment>
<dbReference type="InterPro" id="IPR036396">
    <property type="entry name" value="Cyt_P450_sf"/>
</dbReference>
<protein>
    <submittedName>
        <fullName evidence="3">Cytochrome P450</fullName>
    </submittedName>
</protein>
<proteinExistence type="inferred from homology"/>
<dbReference type="InterPro" id="IPR001128">
    <property type="entry name" value="Cyt_P450"/>
</dbReference>
<evidence type="ECO:0000313" key="4">
    <source>
        <dbReference type="Proteomes" id="UP001169069"/>
    </source>
</evidence>
<accession>A0ABT7QX87</accession>
<dbReference type="PRINTS" id="PR00385">
    <property type="entry name" value="P450"/>
</dbReference>
<dbReference type="PROSITE" id="PS00086">
    <property type="entry name" value="CYTOCHROME_P450"/>
    <property type="match status" value="1"/>
</dbReference>
<name>A0ABT7QX87_9BACT</name>
<dbReference type="Pfam" id="PF00067">
    <property type="entry name" value="p450"/>
    <property type="match status" value="1"/>
</dbReference>
<organism evidence="3 4">
    <name type="scientific">Sulfurovum zhangzhouensis</name>
    <dbReference type="NCBI Taxonomy" id="3019067"/>
    <lineage>
        <taxon>Bacteria</taxon>
        <taxon>Pseudomonadati</taxon>
        <taxon>Campylobacterota</taxon>
        <taxon>Epsilonproteobacteria</taxon>
        <taxon>Campylobacterales</taxon>
        <taxon>Sulfurovaceae</taxon>
        <taxon>Sulfurovum</taxon>
    </lineage>
</organism>
<dbReference type="Proteomes" id="UP001169069">
    <property type="component" value="Unassembled WGS sequence"/>
</dbReference>
<dbReference type="PANTHER" id="PTHR46696:SF1">
    <property type="entry name" value="CYTOCHROME P450 YJIB-RELATED"/>
    <property type="match status" value="1"/>
</dbReference>
<dbReference type="EMBL" id="JAQIBD010000001">
    <property type="protein sequence ID" value="MDM5271402.1"/>
    <property type="molecule type" value="Genomic_DNA"/>
</dbReference>
<dbReference type="Gene3D" id="1.10.630.10">
    <property type="entry name" value="Cytochrome P450"/>
    <property type="match status" value="1"/>
</dbReference>
<keyword evidence="2" id="KW-0560">Oxidoreductase</keyword>
<dbReference type="InterPro" id="IPR017972">
    <property type="entry name" value="Cyt_P450_CS"/>
</dbReference>
<evidence type="ECO:0000313" key="3">
    <source>
        <dbReference type="EMBL" id="MDM5271402.1"/>
    </source>
</evidence>
<keyword evidence="2" id="KW-0503">Monooxygenase</keyword>
<reference evidence="3" key="1">
    <citation type="submission" date="2023-01" db="EMBL/GenBank/DDBJ databases">
        <title>Sulfurovum sp. zt1-1 genome assembly.</title>
        <authorList>
            <person name="Wang J."/>
        </authorList>
    </citation>
    <scope>NUCLEOTIDE SEQUENCE</scope>
    <source>
        <strain evidence="3">Zt1-1</strain>
    </source>
</reference>
<sequence>MKQEFDFNDPEFIKNPHPFYTKLRASKKPLWVLPRPDMRSSNDGIWVFSRYEDCVAILKQSTSISNDLNYRFKGDTIPFYMHMLNHDGKEHARLRRLVNQFFSTQYITNLETHIYNVVENHIESMIKNKDINLITDFAEKIPFDVIASILGIPLSDMPRIRKWTIAIGNGFDTFTVNEEIIQKQQQALLLLLDYLRVLIKNEEETENQTVLYSLIQAQKEGHLNNDELLGMVSFLLIAGHETTIALIGNGLWLLLSHPEQWQLLVENPGMIPQAIEEVLRFESPAQRSSFRIATKTIDINGNIVKPGEQLTVAIASANRDETIFTDPHSFDIQREVNPHIAFGIGVHSCIGQHLARVEARIAFEKIIARFPHMKLKSNIPQWRSSTFFRGLESLCVTL</sequence>
<keyword evidence="2" id="KW-0349">Heme</keyword>
<keyword evidence="2" id="KW-0408">Iron</keyword>
<dbReference type="RefSeq" id="WP_289412825.1">
    <property type="nucleotide sequence ID" value="NZ_JAQIBD010000001.1"/>
</dbReference>
<dbReference type="PRINTS" id="PR00359">
    <property type="entry name" value="BP450"/>
</dbReference>
<comment type="similarity">
    <text evidence="1 2">Belongs to the cytochrome P450 family.</text>
</comment>
<keyword evidence="4" id="KW-1185">Reference proteome</keyword>
<dbReference type="InterPro" id="IPR002397">
    <property type="entry name" value="Cyt_P450_B"/>
</dbReference>
<dbReference type="PANTHER" id="PTHR46696">
    <property type="entry name" value="P450, PUTATIVE (EUROFUNG)-RELATED"/>
    <property type="match status" value="1"/>
</dbReference>
<evidence type="ECO:0000256" key="2">
    <source>
        <dbReference type="RuleBase" id="RU000461"/>
    </source>
</evidence>
<evidence type="ECO:0000256" key="1">
    <source>
        <dbReference type="ARBA" id="ARBA00010617"/>
    </source>
</evidence>
<gene>
    <name evidence="3" type="ORF">PGH07_04365</name>
</gene>
<dbReference type="SUPFAM" id="SSF48264">
    <property type="entry name" value="Cytochrome P450"/>
    <property type="match status" value="1"/>
</dbReference>
<keyword evidence="2" id="KW-0479">Metal-binding</keyword>